<keyword evidence="1" id="KW-0472">Membrane</keyword>
<feature type="transmembrane region" description="Helical" evidence="1">
    <location>
        <begin position="159"/>
        <end position="192"/>
    </location>
</feature>
<dbReference type="SUPFAM" id="SSF103473">
    <property type="entry name" value="MFS general substrate transporter"/>
    <property type="match status" value="1"/>
</dbReference>
<keyword evidence="1" id="KW-0812">Transmembrane</keyword>
<name>A0ABM9B433_9BACT</name>
<dbReference type="Pfam" id="PF02517">
    <property type="entry name" value="Rce1-like"/>
    <property type="match status" value="1"/>
</dbReference>
<gene>
    <name evidence="3" type="ORF">LEM8419_03011</name>
</gene>
<dbReference type="RefSeq" id="WP_238751951.1">
    <property type="nucleotide sequence ID" value="NZ_CAKLPZ010000004.1"/>
</dbReference>
<feature type="domain" description="CAAX prenyl protease 2/Lysostaphin resistance protein A-like" evidence="2">
    <location>
        <begin position="126"/>
        <end position="210"/>
    </location>
</feature>
<keyword evidence="1" id="KW-1133">Transmembrane helix</keyword>
<dbReference type="PANTHER" id="PTHR36435">
    <property type="entry name" value="SLR1288 PROTEIN"/>
    <property type="match status" value="1"/>
</dbReference>
<dbReference type="Proteomes" id="UP000837803">
    <property type="component" value="Unassembled WGS sequence"/>
</dbReference>
<dbReference type="InterPro" id="IPR003675">
    <property type="entry name" value="Rce1/LyrA-like_dom"/>
</dbReference>
<evidence type="ECO:0000313" key="4">
    <source>
        <dbReference type="Proteomes" id="UP000837803"/>
    </source>
</evidence>
<proteinExistence type="predicted"/>
<evidence type="ECO:0000256" key="1">
    <source>
        <dbReference type="SAM" id="Phobius"/>
    </source>
</evidence>
<comment type="caution">
    <text evidence="3">The sequence shown here is derived from an EMBL/GenBank/DDBJ whole genome shotgun (WGS) entry which is preliminary data.</text>
</comment>
<feature type="transmembrane region" description="Helical" evidence="1">
    <location>
        <begin position="12"/>
        <end position="36"/>
    </location>
</feature>
<dbReference type="InterPro" id="IPR052710">
    <property type="entry name" value="CAAX_protease"/>
</dbReference>
<feature type="transmembrane region" description="Helical" evidence="1">
    <location>
        <begin position="48"/>
        <end position="66"/>
    </location>
</feature>
<organism evidence="3 4">
    <name type="scientific">Neolewinella maritima</name>
    <dbReference type="NCBI Taxonomy" id="1383882"/>
    <lineage>
        <taxon>Bacteria</taxon>
        <taxon>Pseudomonadati</taxon>
        <taxon>Bacteroidota</taxon>
        <taxon>Saprospiria</taxon>
        <taxon>Saprospirales</taxon>
        <taxon>Lewinellaceae</taxon>
        <taxon>Neolewinella</taxon>
    </lineage>
</organism>
<protein>
    <recommendedName>
        <fullName evidence="2">CAAX prenyl protease 2/Lysostaphin resistance protein A-like domain-containing protein</fullName>
    </recommendedName>
</protein>
<reference evidence="3" key="1">
    <citation type="submission" date="2021-12" db="EMBL/GenBank/DDBJ databases">
        <authorList>
            <person name="Rodrigo-Torres L."/>
            <person name="Arahal R. D."/>
            <person name="Lucena T."/>
        </authorList>
    </citation>
    <scope>NUCLEOTIDE SEQUENCE</scope>
    <source>
        <strain evidence="3">CECT 8419</strain>
    </source>
</reference>
<dbReference type="EMBL" id="CAKLPZ010000004">
    <property type="protein sequence ID" value="CAH1002094.1"/>
    <property type="molecule type" value="Genomic_DNA"/>
</dbReference>
<feature type="transmembrane region" description="Helical" evidence="1">
    <location>
        <begin position="226"/>
        <end position="246"/>
    </location>
</feature>
<feature type="transmembrane region" description="Helical" evidence="1">
    <location>
        <begin position="86"/>
        <end position="108"/>
    </location>
</feature>
<dbReference type="PANTHER" id="PTHR36435:SF1">
    <property type="entry name" value="CAAX AMINO TERMINAL PROTEASE FAMILY PROTEIN"/>
    <property type="match status" value="1"/>
</dbReference>
<accession>A0ABM9B433</accession>
<evidence type="ECO:0000313" key="3">
    <source>
        <dbReference type="EMBL" id="CAH1002094.1"/>
    </source>
</evidence>
<sequence>MSLTVFPRKRNLFAVFLLLIVGQMIAGLVAMVFTGVSTGSIDSDPPDWMFPIIYIVGLAPALYYTWRRLDRPRVSVHNVSTLSPRWVAVLSIAILLISFGMGIVAGYLPTADYLDAAIDNLEIGIGTFLAIVFLAPVLEEYLLRGLLLDRMLQQRSPQLAIFLSALLFGVMHIIPAHIFAAFFAGLALGYVYYRTRSLGLVILLHVVNNGVAYASKFFDESADDPYGLPVMLVIAAGTTALGAWLLHVGAQRVALIAHEPFSKLPQETVVVPVVVHAD</sequence>
<dbReference type="InterPro" id="IPR036259">
    <property type="entry name" value="MFS_trans_sf"/>
</dbReference>
<feature type="transmembrane region" description="Helical" evidence="1">
    <location>
        <begin position="120"/>
        <end position="138"/>
    </location>
</feature>
<evidence type="ECO:0000259" key="2">
    <source>
        <dbReference type="Pfam" id="PF02517"/>
    </source>
</evidence>
<keyword evidence="4" id="KW-1185">Reference proteome</keyword>